<dbReference type="GO" id="GO:0032153">
    <property type="term" value="C:cell division site"/>
    <property type="evidence" value="ECO:0007669"/>
    <property type="project" value="TreeGrafter"/>
</dbReference>
<keyword evidence="5" id="KW-0132">Cell division</keyword>
<accession>S9R0L2</accession>
<dbReference type="Proteomes" id="UP000015346">
    <property type="component" value="Unassembled WGS sequence"/>
</dbReference>
<comment type="caution">
    <text evidence="5">The sequence shown here is derived from an EMBL/GenBank/DDBJ whole genome shotgun (WGS) entry which is preliminary data.</text>
</comment>
<reference evidence="5 6" key="1">
    <citation type="journal article" date="2013" name="Stand. Genomic Sci.">
        <title>Genome sequence of the reddish-pigmented Rubellimicrobium thermophilum type strain (DSM 16684(T)), a member of the Roseobacter clade.</title>
        <authorList>
            <person name="Fiebig A."/>
            <person name="Riedel T."/>
            <person name="Gronow S."/>
            <person name="Petersen J."/>
            <person name="Klenk H.P."/>
            <person name="Goker M."/>
        </authorList>
    </citation>
    <scope>NUCLEOTIDE SEQUENCE [LARGE SCALE GENOMIC DNA]</scope>
    <source>
        <strain evidence="5 6">DSM 16684</strain>
    </source>
</reference>
<feature type="compositionally biased region" description="Low complexity" evidence="3">
    <location>
        <begin position="85"/>
        <end position="109"/>
    </location>
</feature>
<evidence type="ECO:0000313" key="6">
    <source>
        <dbReference type="Proteomes" id="UP000015346"/>
    </source>
</evidence>
<organism evidence="5 6">
    <name type="scientific">Rubellimicrobium thermophilum DSM 16684</name>
    <dbReference type="NCBI Taxonomy" id="1123069"/>
    <lineage>
        <taxon>Bacteria</taxon>
        <taxon>Pseudomonadati</taxon>
        <taxon>Pseudomonadota</taxon>
        <taxon>Alphaproteobacteria</taxon>
        <taxon>Rhodobacterales</taxon>
        <taxon>Roseobacteraceae</taxon>
        <taxon>Rubellimicrobium</taxon>
    </lineage>
</organism>
<dbReference type="InterPro" id="IPR045061">
    <property type="entry name" value="FtsZ/CetZ"/>
</dbReference>
<dbReference type="PANTHER" id="PTHR30314">
    <property type="entry name" value="CELL DIVISION PROTEIN FTSZ-RELATED"/>
    <property type="match status" value="1"/>
</dbReference>
<gene>
    <name evidence="5" type="ORF">ruthe_00822</name>
</gene>
<dbReference type="HOGENOM" id="CLU_917942_0_0_5"/>
<keyword evidence="6" id="KW-1185">Reference proteome</keyword>
<evidence type="ECO:0000313" key="5">
    <source>
        <dbReference type="EMBL" id="EPX87151.1"/>
    </source>
</evidence>
<dbReference type="GO" id="GO:0005525">
    <property type="term" value="F:GTP binding"/>
    <property type="evidence" value="ECO:0007669"/>
    <property type="project" value="UniProtKB-KW"/>
</dbReference>
<protein>
    <submittedName>
        <fullName evidence="5">Cell division GTPase</fullName>
    </submittedName>
</protein>
<keyword evidence="2" id="KW-0342">GTP-binding</keyword>
<proteinExistence type="predicted"/>
<dbReference type="InterPro" id="IPR008280">
    <property type="entry name" value="Tub_FtsZ_C"/>
</dbReference>
<dbReference type="Gene3D" id="3.30.1330.20">
    <property type="entry name" value="Tubulin/FtsZ, C-terminal domain"/>
    <property type="match status" value="1"/>
</dbReference>
<feature type="compositionally biased region" description="Low complexity" evidence="3">
    <location>
        <begin position="186"/>
        <end position="214"/>
    </location>
</feature>
<dbReference type="SUPFAM" id="SSF55307">
    <property type="entry name" value="Tubulin C-terminal domain-like"/>
    <property type="match status" value="1"/>
</dbReference>
<feature type="region of interest" description="Disordered" evidence="3">
    <location>
        <begin position="60"/>
        <end position="160"/>
    </location>
</feature>
<evidence type="ECO:0000256" key="1">
    <source>
        <dbReference type="ARBA" id="ARBA00022741"/>
    </source>
</evidence>
<dbReference type="InterPro" id="IPR037103">
    <property type="entry name" value="Tubulin/FtsZ-like_C"/>
</dbReference>
<dbReference type="InterPro" id="IPR024757">
    <property type="entry name" value="FtsZ_C"/>
</dbReference>
<dbReference type="GO" id="GO:0051301">
    <property type="term" value="P:cell division"/>
    <property type="evidence" value="ECO:0007669"/>
    <property type="project" value="UniProtKB-KW"/>
</dbReference>
<dbReference type="GO" id="GO:0003924">
    <property type="term" value="F:GTPase activity"/>
    <property type="evidence" value="ECO:0007669"/>
    <property type="project" value="InterPro"/>
</dbReference>
<dbReference type="AlphaFoldDB" id="S9R0L2"/>
<dbReference type="PATRIC" id="fig|1123069.3.peg.791"/>
<sequence length="303" mass="31617">MLINITGGHDMTLFEFDEAANKIREMVDEDANIIVGSSLDPEMTGRMRVSVVATGIDAGQSRGEVPLPRRSMSAPLREKVSIEEPQVPAARTAATARPAVQPAATQPASRPAPQPAAPRPAAQPAAPVAASAMSARAVESAPAERTFDARAPQPVHHDVGDFSDIESALQEDALPPPAYQPPPQPQTAAPMAVASQPAPQAGARPPAGTPTPEAIARLRAMASRAAEARGNDVPRPAPAAPQSQPQTEKRGFGINSLINRMTGGHASDSPAAARAPARAPYESPAESEQERADIPAFLRRQAN</sequence>
<evidence type="ECO:0000259" key="4">
    <source>
        <dbReference type="Pfam" id="PF12327"/>
    </source>
</evidence>
<dbReference type="PANTHER" id="PTHR30314:SF3">
    <property type="entry name" value="MITOCHONDRIAL DIVISION PROTEIN FSZA"/>
    <property type="match status" value="1"/>
</dbReference>
<keyword evidence="1" id="KW-0547">Nucleotide-binding</keyword>
<feature type="region of interest" description="Disordered" evidence="3">
    <location>
        <begin position="173"/>
        <end position="303"/>
    </location>
</feature>
<dbReference type="Pfam" id="PF12327">
    <property type="entry name" value="FtsZ_C"/>
    <property type="match status" value="1"/>
</dbReference>
<dbReference type="EMBL" id="AOLV01000009">
    <property type="protein sequence ID" value="EPX87151.1"/>
    <property type="molecule type" value="Genomic_DNA"/>
</dbReference>
<feature type="compositionally biased region" description="Pro residues" evidence="3">
    <location>
        <begin position="174"/>
        <end position="185"/>
    </location>
</feature>
<evidence type="ECO:0000256" key="2">
    <source>
        <dbReference type="ARBA" id="ARBA00023134"/>
    </source>
</evidence>
<keyword evidence="5" id="KW-0131">Cell cycle</keyword>
<name>S9R0L2_9RHOB</name>
<dbReference type="GO" id="GO:0005737">
    <property type="term" value="C:cytoplasm"/>
    <property type="evidence" value="ECO:0007669"/>
    <property type="project" value="TreeGrafter"/>
</dbReference>
<feature type="compositionally biased region" description="Low complexity" evidence="3">
    <location>
        <begin position="119"/>
        <end position="137"/>
    </location>
</feature>
<evidence type="ECO:0000256" key="3">
    <source>
        <dbReference type="SAM" id="MobiDB-lite"/>
    </source>
</evidence>
<dbReference type="STRING" id="1123069.ruthe_00822"/>
<feature type="compositionally biased region" description="Low complexity" evidence="3">
    <location>
        <begin position="266"/>
        <end position="286"/>
    </location>
</feature>
<feature type="domain" description="Cell division protein FtsZ C-terminal" evidence="4">
    <location>
        <begin position="1"/>
        <end position="57"/>
    </location>
</feature>